<comment type="caution">
    <text evidence="1">The sequence shown here is derived from an EMBL/GenBank/DDBJ whole genome shotgun (WGS) entry which is preliminary data.</text>
</comment>
<evidence type="ECO:0000313" key="1">
    <source>
        <dbReference type="EMBL" id="MBA4452641.1"/>
    </source>
</evidence>
<proteinExistence type="predicted"/>
<sequence>MSDATGLVNRFDIETSGHAFEVTTTSNFDVPEIDFDAEQKKLTFQIVSSLENNLGEIIIPKGLLSGNFTFYLNGEEHFPDVKSNERIAFITLNFTGSGNNQVDVFATNHLEGLEEIPVEEIIIDDTDQQMPGGGCLIATATYDSELAPQVQQLRELRDNKLLQTEAGSAFVESFNGFYYSFSPMIADYERENPLFKESIKLAITPMISSLSILNYVDMDSEIEVIGYGSSIILLNLGMYFAVPALIAMRVYRF</sequence>
<protein>
    <submittedName>
        <fullName evidence="1">Peptidylprolyl isomerase</fullName>
    </submittedName>
</protein>
<dbReference type="EMBL" id="JACEMZ010000035">
    <property type="protein sequence ID" value="MBA4452641.1"/>
    <property type="molecule type" value="Genomic_DNA"/>
</dbReference>
<gene>
    <name evidence="1" type="ORF">H2B03_05670</name>
</gene>
<reference evidence="1 2" key="1">
    <citation type="journal article" date="2020" name="Appl. Environ. Microbiol.">
        <title>Genomic Characteristics of a Novel Species of Ammonia-Oxidizing Archaea from the Jiulong River Estuary.</title>
        <authorList>
            <person name="Zou D."/>
            <person name="Wan R."/>
            <person name="Han L."/>
            <person name="Xu M.N."/>
            <person name="Liu Y."/>
            <person name="Liu H."/>
            <person name="Kao S.J."/>
            <person name="Li M."/>
        </authorList>
    </citation>
    <scope>NUCLEOTIDE SEQUENCE [LARGE SCALE GENOMIC DNA]</scope>
    <source>
        <strain evidence="1">W1bin1</strain>
    </source>
</reference>
<keyword evidence="1" id="KW-0413">Isomerase</keyword>
<accession>A0AC60VYY8</accession>
<evidence type="ECO:0000313" key="2">
    <source>
        <dbReference type="Proteomes" id="UP000559653"/>
    </source>
</evidence>
<dbReference type="Proteomes" id="UP000559653">
    <property type="component" value="Unassembled WGS sequence"/>
</dbReference>
<name>A0AC60VYY8_9ARCH</name>
<organism evidence="1 2">
    <name type="scientific">Candidatus Nitrosomaritimum aestuariumsis</name>
    <dbReference type="NCBI Taxonomy" id="3342354"/>
    <lineage>
        <taxon>Archaea</taxon>
        <taxon>Nitrososphaerota</taxon>
        <taxon>Nitrososphaeria</taxon>
        <taxon>Nitrosopumilales</taxon>
        <taxon>Nitrosopumilaceae</taxon>
        <taxon>Candidatus Nitrosomaritimum</taxon>
    </lineage>
</organism>